<feature type="domain" description="Dystroglycan-type cadherin-like" evidence="4">
    <location>
        <begin position="27"/>
        <end position="122"/>
    </location>
</feature>
<feature type="compositionally biased region" description="Basic and acidic residues" evidence="1">
    <location>
        <begin position="516"/>
        <end position="547"/>
    </location>
</feature>
<accession>A0A9P4TQL3</accession>
<reference evidence="5" key="1">
    <citation type="submission" date="2019-04" db="EMBL/GenBank/DDBJ databases">
        <title>Sequencing of skin fungus with MAO and IRED activity.</title>
        <authorList>
            <person name="Marsaioli A.J."/>
            <person name="Bonatto J.M.C."/>
            <person name="Reis Junior O."/>
        </authorList>
    </citation>
    <scope>NUCLEOTIDE SEQUENCE</scope>
    <source>
        <strain evidence="5">30M1</strain>
    </source>
</reference>
<dbReference type="Gene3D" id="2.60.40.10">
    <property type="entry name" value="Immunoglobulins"/>
    <property type="match status" value="4"/>
</dbReference>
<name>A0A9P4TQL3_CURKU</name>
<dbReference type="Proteomes" id="UP000801428">
    <property type="component" value="Unassembled WGS sequence"/>
</dbReference>
<dbReference type="GO" id="GO:0005509">
    <property type="term" value="F:calcium ion binding"/>
    <property type="evidence" value="ECO:0007669"/>
    <property type="project" value="InterPro"/>
</dbReference>
<evidence type="ECO:0000256" key="2">
    <source>
        <dbReference type="SAM" id="Phobius"/>
    </source>
</evidence>
<sequence>MAASLFATAVRIAILAALLVVVGAAPQIDYPLNSQFPPVARVGKPYLFQFASTTFNSNSESLSYSLEDNPSWLSIDAKTGALSGTPGARDVGSASFTVIAAGEAGTVANMASKLLVTKDDGPRLVANISQALATAGPLADPTTIAIKASQDFEISFPSNMFDSDEKFSYFATLSDHTPLPAWISFDASTLRFAGTTPPTSIPQTFGILLIASDTPGYAASTVQFSLSIGVHKLYFQPAIQTLNVTGGSAVHITDLKGRLQLDQSPINDRDVRSASAGLPDWLKFESDSFEVSGTAPTDVSSLDLTVSAEDIYGDSAQYTIHLNIVSELFSGAVGTLNVTAGEYVKVGLPRSVFGQDDEVVTIDFDTLSEYLRFDPATLTISGTVPGDISPKIVQCTMSASSKNGSLKEDQKFSIALLESTDHSANSTASGHGDTFDTTRTDASGQRTGVVVGIVLASIIGAILLIALIFCICRRRKQVKSYLSPKPASPRSPRKSEISRPTFIPIGWPDIEEEDLEKGKEHEEDLFERTPEHAPKLDISLPHEHRDSASATDSIGDADTRILEDFDESSWGYIRNDSAPSDRPHDSMKIAVELAKRSSQNSSNSFRKHTRRTTTVYRDQIHRSSGLPVNRRITGMGT</sequence>
<keyword evidence="6" id="KW-1185">Reference proteome</keyword>
<evidence type="ECO:0000256" key="3">
    <source>
        <dbReference type="SAM" id="SignalP"/>
    </source>
</evidence>
<dbReference type="AlphaFoldDB" id="A0A9P4TQL3"/>
<feature type="chain" id="PRO_5040487574" description="Dystroglycan-type cadherin-like domain-containing protein" evidence="3">
    <location>
        <begin position="25"/>
        <end position="637"/>
    </location>
</feature>
<dbReference type="OrthoDB" id="41532at2759"/>
<feature type="region of interest" description="Disordered" evidence="1">
    <location>
        <begin position="481"/>
        <end position="503"/>
    </location>
</feature>
<evidence type="ECO:0000259" key="4">
    <source>
        <dbReference type="SMART" id="SM00736"/>
    </source>
</evidence>
<dbReference type="PANTHER" id="PTHR21559">
    <property type="entry name" value="DYSTROGLYCAN-RELATED"/>
    <property type="match status" value="1"/>
</dbReference>
<evidence type="ECO:0000256" key="1">
    <source>
        <dbReference type="SAM" id="MobiDB-lite"/>
    </source>
</evidence>
<dbReference type="SMART" id="SM00736">
    <property type="entry name" value="CADG"/>
    <property type="match status" value="2"/>
</dbReference>
<evidence type="ECO:0000313" key="5">
    <source>
        <dbReference type="EMBL" id="KAF3011235.1"/>
    </source>
</evidence>
<organism evidence="5 6">
    <name type="scientific">Curvularia kusanoi</name>
    <name type="common">Cochliobolus kusanoi</name>
    <dbReference type="NCBI Taxonomy" id="90978"/>
    <lineage>
        <taxon>Eukaryota</taxon>
        <taxon>Fungi</taxon>
        <taxon>Dikarya</taxon>
        <taxon>Ascomycota</taxon>
        <taxon>Pezizomycotina</taxon>
        <taxon>Dothideomycetes</taxon>
        <taxon>Pleosporomycetidae</taxon>
        <taxon>Pleosporales</taxon>
        <taxon>Pleosporineae</taxon>
        <taxon>Pleosporaceae</taxon>
        <taxon>Curvularia</taxon>
    </lineage>
</organism>
<gene>
    <name evidence="5" type="ORF">E8E13_011643</name>
</gene>
<feature type="domain" description="Dystroglycan-type cadherin-like" evidence="4">
    <location>
        <begin position="142"/>
        <end position="235"/>
    </location>
</feature>
<dbReference type="PANTHER" id="PTHR21559:SF21">
    <property type="entry name" value="DYSTROGLYCAN 1"/>
    <property type="match status" value="1"/>
</dbReference>
<keyword evidence="2" id="KW-0472">Membrane</keyword>
<dbReference type="EMBL" id="SWKU01000001">
    <property type="protein sequence ID" value="KAF3011235.1"/>
    <property type="molecule type" value="Genomic_DNA"/>
</dbReference>
<keyword evidence="2" id="KW-1133">Transmembrane helix</keyword>
<dbReference type="InterPro" id="IPR006644">
    <property type="entry name" value="Cadg"/>
</dbReference>
<dbReference type="InterPro" id="IPR013783">
    <property type="entry name" value="Ig-like_fold"/>
</dbReference>
<protein>
    <recommendedName>
        <fullName evidence="4">Dystroglycan-type cadherin-like domain-containing protein</fullName>
    </recommendedName>
</protein>
<dbReference type="GO" id="GO:0016020">
    <property type="term" value="C:membrane"/>
    <property type="evidence" value="ECO:0007669"/>
    <property type="project" value="InterPro"/>
</dbReference>
<feature type="transmembrane region" description="Helical" evidence="2">
    <location>
        <begin position="449"/>
        <end position="472"/>
    </location>
</feature>
<feature type="signal peptide" evidence="3">
    <location>
        <begin position="1"/>
        <end position="24"/>
    </location>
</feature>
<proteinExistence type="predicted"/>
<feature type="region of interest" description="Disordered" evidence="1">
    <location>
        <begin position="515"/>
        <end position="558"/>
    </location>
</feature>
<comment type="caution">
    <text evidence="5">The sequence shown here is derived from an EMBL/GenBank/DDBJ whole genome shotgun (WGS) entry which is preliminary data.</text>
</comment>
<keyword evidence="3" id="KW-0732">Signal</keyword>
<keyword evidence="2" id="KW-0812">Transmembrane</keyword>
<dbReference type="Pfam" id="PF05345">
    <property type="entry name" value="He_PIG"/>
    <property type="match status" value="3"/>
</dbReference>
<evidence type="ECO:0000313" key="6">
    <source>
        <dbReference type="Proteomes" id="UP000801428"/>
    </source>
</evidence>
<dbReference type="InterPro" id="IPR015919">
    <property type="entry name" value="Cadherin-like_sf"/>
</dbReference>
<dbReference type="SUPFAM" id="SSF49313">
    <property type="entry name" value="Cadherin-like"/>
    <property type="match status" value="4"/>
</dbReference>